<proteinExistence type="predicted"/>
<keyword evidence="2" id="KW-0472">Membrane</keyword>
<feature type="compositionally biased region" description="Polar residues" evidence="1">
    <location>
        <begin position="370"/>
        <end position="390"/>
    </location>
</feature>
<feature type="transmembrane region" description="Helical" evidence="2">
    <location>
        <begin position="168"/>
        <end position="188"/>
    </location>
</feature>
<evidence type="ECO:0000313" key="4">
    <source>
        <dbReference type="Proteomes" id="UP001373714"/>
    </source>
</evidence>
<dbReference type="Proteomes" id="UP001373714">
    <property type="component" value="Unassembled WGS sequence"/>
</dbReference>
<evidence type="ECO:0000256" key="2">
    <source>
        <dbReference type="SAM" id="Phobius"/>
    </source>
</evidence>
<protein>
    <submittedName>
        <fullName evidence="3">Uncharacterized protein</fullName>
    </submittedName>
</protein>
<feature type="compositionally biased region" description="Polar residues" evidence="1">
    <location>
        <begin position="1"/>
        <end position="13"/>
    </location>
</feature>
<accession>A0AAV9U7I4</accession>
<dbReference type="AlphaFoldDB" id="A0AAV9U7I4"/>
<evidence type="ECO:0000256" key="1">
    <source>
        <dbReference type="SAM" id="MobiDB-lite"/>
    </source>
</evidence>
<sequence>MPSSPEGGENTTKMDIPSVSPGAGGSILPNSFSQAPVTMNANFAALQTSIVFVSEGFEEDAIDNVKSKIQVMRDIRFLFIRKIIDLVEQAANWNKWIDGVKEAVGDRKHRAGHGSPGYSIGWTSIFTMERDDGQRPWVFHEPRPTDLGISSTWDFLTPLKIVRRNQHCYSAVGYLKLTILCFLVTFVFSYSRSGYNEAGWILSPGWAVLYIQTVVTTASLLSLRFQLSRDTFQRNLAIFAGIYRSPTQESVNYLSTLSCSLRTFWKTVNDSFSFSRSIENHTFKSASTSRIAEENSPESLRDQFYSSSLKELRNHKQQVEPASPVSDIQKHLPSTPVYLVFHEWPDIVPPWKVDSIEKTKTQKRPPAIASRQTSTLSTNKLPRTQPLRKTQTPPIWRHSIQWTHLACPSTGLMPPSTISIAF</sequence>
<organism evidence="3 4">
    <name type="scientific">Orbilia blumenaviensis</name>
    <dbReference type="NCBI Taxonomy" id="1796055"/>
    <lineage>
        <taxon>Eukaryota</taxon>
        <taxon>Fungi</taxon>
        <taxon>Dikarya</taxon>
        <taxon>Ascomycota</taxon>
        <taxon>Pezizomycotina</taxon>
        <taxon>Orbiliomycetes</taxon>
        <taxon>Orbiliales</taxon>
        <taxon>Orbiliaceae</taxon>
        <taxon>Orbilia</taxon>
    </lineage>
</organism>
<keyword evidence="4" id="KW-1185">Reference proteome</keyword>
<keyword evidence="2" id="KW-1133">Transmembrane helix</keyword>
<comment type="caution">
    <text evidence="3">The sequence shown here is derived from an EMBL/GenBank/DDBJ whole genome shotgun (WGS) entry which is preliminary data.</text>
</comment>
<feature type="region of interest" description="Disordered" evidence="1">
    <location>
        <begin position="1"/>
        <end position="20"/>
    </location>
</feature>
<name>A0AAV9U7I4_9PEZI</name>
<keyword evidence="2" id="KW-0812">Transmembrane</keyword>
<feature type="transmembrane region" description="Helical" evidence="2">
    <location>
        <begin position="200"/>
        <end position="223"/>
    </location>
</feature>
<evidence type="ECO:0000313" key="3">
    <source>
        <dbReference type="EMBL" id="KAK6337587.1"/>
    </source>
</evidence>
<dbReference type="EMBL" id="JAVHNS010000013">
    <property type="protein sequence ID" value="KAK6337587.1"/>
    <property type="molecule type" value="Genomic_DNA"/>
</dbReference>
<feature type="region of interest" description="Disordered" evidence="1">
    <location>
        <begin position="359"/>
        <end position="390"/>
    </location>
</feature>
<gene>
    <name evidence="3" type="ORF">TWF730_002982</name>
</gene>
<reference evidence="3 4" key="1">
    <citation type="submission" date="2019-10" db="EMBL/GenBank/DDBJ databases">
        <authorList>
            <person name="Palmer J.M."/>
        </authorList>
    </citation>
    <scope>NUCLEOTIDE SEQUENCE [LARGE SCALE GENOMIC DNA]</scope>
    <source>
        <strain evidence="3 4">TWF730</strain>
    </source>
</reference>